<evidence type="ECO:0000313" key="2">
    <source>
        <dbReference type="Proteomes" id="UP000028653"/>
    </source>
</evidence>
<proteinExistence type="predicted"/>
<dbReference type="Proteomes" id="UP000028653">
    <property type="component" value="Unassembled WGS sequence"/>
</dbReference>
<keyword evidence="2" id="KW-1185">Reference proteome</keyword>
<accession>A0A085G8C5</accession>
<dbReference type="STRING" id="1006004.GBAG_2932"/>
<organism evidence="1 2">
    <name type="scientific">Buttiauxella agrestis ATCC 33320</name>
    <dbReference type="NCBI Taxonomy" id="1006004"/>
    <lineage>
        <taxon>Bacteria</taxon>
        <taxon>Pseudomonadati</taxon>
        <taxon>Pseudomonadota</taxon>
        <taxon>Gammaproteobacteria</taxon>
        <taxon>Enterobacterales</taxon>
        <taxon>Enterobacteriaceae</taxon>
        <taxon>Buttiauxella</taxon>
    </lineage>
</organism>
<dbReference type="RefSeq" id="WP_034497363.1">
    <property type="nucleotide sequence ID" value="NZ_JMPI01000047.1"/>
</dbReference>
<name>A0A085G8C5_9ENTR</name>
<dbReference type="eggNOG" id="ENOG50338IS">
    <property type="taxonomic scope" value="Bacteria"/>
</dbReference>
<dbReference type="OrthoDB" id="6637285at2"/>
<sequence length="152" mass="17060">MTTAELGQLMVLQKLTSLGASNAIVQKEGNRSSITFDAPNGKTYKVTTRAKTSGTWQTSTNYAAQCTLDKNDNEFWVFIDLGREPNTFYVTPLSWIRNDIYTAYMVYLEKHGGHRAQNDESTHHSISVKRIADWKDAWGLMGCSPFTTGNVK</sequence>
<dbReference type="AlphaFoldDB" id="A0A085G8C5"/>
<evidence type="ECO:0000313" key="1">
    <source>
        <dbReference type="EMBL" id="KFC79970.1"/>
    </source>
</evidence>
<reference evidence="1 2" key="1">
    <citation type="submission" date="2014-05" db="EMBL/GenBank/DDBJ databases">
        <title>ATOL: Assembling a taxonomically balanced genome-scale reconstruction of the evolutionary history of the Enterobacteriaceae.</title>
        <authorList>
            <person name="Plunkett G.III."/>
            <person name="Neeno-Eckwall E.C."/>
            <person name="Glasner J.D."/>
            <person name="Perna N.T."/>
        </authorList>
    </citation>
    <scope>NUCLEOTIDE SEQUENCE [LARGE SCALE GENOMIC DNA]</scope>
    <source>
        <strain evidence="1 2">ATCC 33320</strain>
    </source>
</reference>
<protein>
    <submittedName>
        <fullName evidence="1">Uncharacterized protein</fullName>
    </submittedName>
</protein>
<gene>
    <name evidence="1" type="ORF">GBAG_2932</name>
</gene>
<comment type="caution">
    <text evidence="1">The sequence shown here is derived from an EMBL/GenBank/DDBJ whole genome shotgun (WGS) entry which is preliminary data.</text>
</comment>
<dbReference type="EMBL" id="JMPI01000047">
    <property type="protein sequence ID" value="KFC79970.1"/>
    <property type="molecule type" value="Genomic_DNA"/>
</dbReference>